<dbReference type="PANTHER" id="PTHR36433">
    <property type="entry name" value="HYPOTHETICAL CYTOSOLIC PROTEIN"/>
    <property type="match status" value="1"/>
</dbReference>
<name>A0AAX0HLY0_LISMN</name>
<dbReference type="Proteomes" id="UP000852906">
    <property type="component" value="Unassembled WGS sequence"/>
</dbReference>
<dbReference type="SUPFAM" id="SSF159121">
    <property type="entry name" value="BC4932-like"/>
    <property type="match status" value="1"/>
</dbReference>
<dbReference type="InterPro" id="IPR006542">
    <property type="entry name" value="DUF1093"/>
</dbReference>
<evidence type="ECO:0000256" key="2">
    <source>
        <dbReference type="SAM" id="Phobius"/>
    </source>
</evidence>
<evidence type="ECO:0000256" key="1">
    <source>
        <dbReference type="SAM" id="MobiDB-lite"/>
    </source>
</evidence>
<dbReference type="EMBL" id="MJTJ01000002">
    <property type="protein sequence ID" value="OET53010.1"/>
    <property type="molecule type" value="Genomic_DNA"/>
</dbReference>
<accession>A0AAX0HLY0</accession>
<keyword evidence="2" id="KW-0812">Transmembrane</keyword>
<evidence type="ECO:0000313" key="4">
    <source>
        <dbReference type="Proteomes" id="UP000852906"/>
    </source>
</evidence>
<sequence>MSFPYTIKVTLLQRMMDMKKIVILIISLLLLVGIGFGVYYFKNANHIGADISYVKITTDGEKGKNVSFNYSYTMPAYDEAGKETEVTFSADKNLRKGAYLKLYIKEDKGVTSYEEVPEKEVPSKAAEKLK</sequence>
<gene>
    <name evidence="3" type="ORF">AJL21_00490</name>
</gene>
<dbReference type="Pfam" id="PF06486">
    <property type="entry name" value="DUF1093"/>
    <property type="match status" value="1"/>
</dbReference>
<protein>
    <recommendedName>
        <fullName evidence="5">YxeA family protein</fullName>
    </recommendedName>
</protein>
<feature type="compositionally biased region" description="Basic and acidic residues" evidence="1">
    <location>
        <begin position="116"/>
        <end position="130"/>
    </location>
</feature>
<dbReference type="InterPro" id="IPR036166">
    <property type="entry name" value="YxeA-like_sf"/>
</dbReference>
<reference evidence="3 4" key="1">
    <citation type="submission" date="2016-09" db="EMBL/GenBank/DDBJ databases">
        <title>100K Listeria isolates.</title>
        <authorList>
            <person name="Chen P."/>
            <person name="Weimer B.C."/>
            <person name="Kong N."/>
            <person name="Huang B."/>
        </authorList>
    </citation>
    <scope>NUCLEOTIDE SEQUENCE [LARGE SCALE GENOMIC DNA]</scope>
    <source>
        <strain evidence="3 4">BCW_2383</strain>
    </source>
</reference>
<organism evidence="3 4">
    <name type="scientific">Listeria monocytogenes</name>
    <dbReference type="NCBI Taxonomy" id="1639"/>
    <lineage>
        <taxon>Bacteria</taxon>
        <taxon>Bacillati</taxon>
        <taxon>Bacillota</taxon>
        <taxon>Bacilli</taxon>
        <taxon>Bacillales</taxon>
        <taxon>Listeriaceae</taxon>
        <taxon>Listeria</taxon>
    </lineage>
</organism>
<dbReference type="PANTHER" id="PTHR36433:SF2">
    <property type="entry name" value="YXEA FAMILY PROTEIN"/>
    <property type="match status" value="1"/>
</dbReference>
<proteinExistence type="predicted"/>
<feature type="region of interest" description="Disordered" evidence="1">
    <location>
        <begin position="109"/>
        <end position="130"/>
    </location>
</feature>
<keyword evidence="2" id="KW-1133">Transmembrane helix</keyword>
<dbReference type="NCBIfam" id="TIGR01655">
    <property type="entry name" value="yxeA_fam"/>
    <property type="match status" value="1"/>
</dbReference>
<dbReference type="Gene3D" id="2.40.50.480">
    <property type="match status" value="1"/>
</dbReference>
<feature type="transmembrane region" description="Helical" evidence="2">
    <location>
        <begin position="21"/>
        <end position="41"/>
    </location>
</feature>
<evidence type="ECO:0000313" key="3">
    <source>
        <dbReference type="EMBL" id="OET53010.1"/>
    </source>
</evidence>
<evidence type="ECO:0008006" key="5">
    <source>
        <dbReference type="Google" id="ProtNLM"/>
    </source>
</evidence>
<comment type="caution">
    <text evidence="3">The sequence shown here is derived from an EMBL/GenBank/DDBJ whole genome shotgun (WGS) entry which is preliminary data.</text>
</comment>
<dbReference type="AlphaFoldDB" id="A0AAX0HLY0"/>
<keyword evidence="2" id="KW-0472">Membrane</keyword>